<feature type="chain" id="PRO_5015132851" evidence="1">
    <location>
        <begin position="22"/>
        <end position="113"/>
    </location>
</feature>
<keyword evidence="1" id="KW-0732">Signal</keyword>
<evidence type="ECO:0000313" key="2">
    <source>
        <dbReference type="EMBL" id="PSL14534.1"/>
    </source>
</evidence>
<organism evidence="2 3">
    <name type="scientific">Shimia abyssi</name>
    <dbReference type="NCBI Taxonomy" id="1662395"/>
    <lineage>
        <taxon>Bacteria</taxon>
        <taxon>Pseudomonadati</taxon>
        <taxon>Pseudomonadota</taxon>
        <taxon>Alphaproteobacteria</taxon>
        <taxon>Rhodobacterales</taxon>
        <taxon>Roseobacteraceae</taxon>
    </lineage>
</organism>
<name>A0A2P8EYJ0_9RHOB</name>
<dbReference type="AlphaFoldDB" id="A0A2P8EYJ0"/>
<dbReference type="EMBL" id="PYGJ01000028">
    <property type="protein sequence ID" value="PSL14534.1"/>
    <property type="molecule type" value="Genomic_DNA"/>
</dbReference>
<evidence type="ECO:0000256" key="1">
    <source>
        <dbReference type="SAM" id="SignalP"/>
    </source>
</evidence>
<proteinExistence type="predicted"/>
<dbReference type="Proteomes" id="UP000240418">
    <property type="component" value="Unassembled WGS sequence"/>
</dbReference>
<dbReference type="RefSeq" id="WP_106610577.1">
    <property type="nucleotide sequence ID" value="NZ_PYGJ01000028.1"/>
</dbReference>
<sequence>MVLIALLVLMTGLGGAAHVLSSDCANGHCVDHTTTVVADHHADHVSGEATHNGHHGSHDMVHDDCNPFLCNALALTSVSSEAIFDQSETALAWQVSSLAALEEPDNPDRPPNL</sequence>
<comment type="caution">
    <text evidence="2">The sequence shown here is derived from an EMBL/GenBank/DDBJ whole genome shotgun (WGS) entry which is preliminary data.</text>
</comment>
<reference evidence="2 3" key="1">
    <citation type="submission" date="2018-03" db="EMBL/GenBank/DDBJ databases">
        <title>Genomic Encyclopedia of Archaeal and Bacterial Type Strains, Phase II (KMG-II): from individual species to whole genera.</title>
        <authorList>
            <person name="Goeker M."/>
        </authorList>
    </citation>
    <scope>NUCLEOTIDE SEQUENCE [LARGE SCALE GENOMIC DNA]</scope>
    <source>
        <strain evidence="2 3">DSM 100673</strain>
    </source>
</reference>
<feature type="signal peptide" evidence="1">
    <location>
        <begin position="1"/>
        <end position="21"/>
    </location>
</feature>
<dbReference type="OrthoDB" id="9911496at2"/>
<protein>
    <submittedName>
        <fullName evidence="2">Uncharacterized protein</fullName>
    </submittedName>
</protein>
<accession>A0A2P8EYJ0</accession>
<evidence type="ECO:0000313" key="3">
    <source>
        <dbReference type="Proteomes" id="UP000240418"/>
    </source>
</evidence>
<gene>
    <name evidence="2" type="ORF">CLV88_12811</name>
</gene>
<keyword evidence="3" id="KW-1185">Reference proteome</keyword>